<gene>
    <name evidence="3" type="ORF">BCR43DRAFT_522291</name>
</gene>
<feature type="chain" id="PRO_5012485120" evidence="2">
    <location>
        <begin position="20"/>
        <end position="349"/>
    </location>
</feature>
<reference evidence="3 4" key="1">
    <citation type="submission" date="2016-07" db="EMBL/GenBank/DDBJ databases">
        <title>Pervasive Adenine N6-methylation of Active Genes in Fungi.</title>
        <authorList>
            <consortium name="DOE Joint Genome Institute"/>
            <person name="Mondo S.J."/>
            <person name="Dannebaum R.O."/>
            <person name="Kuo R.C."/>
            <person name="Labutti K."/>
            <person name="Haridas S."/>
            <person name="Kuo A."/>
            <person name="Salamov A."/>
            <person name="Ahrendt S.R."/>
            <person name="Lipzen A."/>
            <person name="Sullivan W."/>
            <person name="Andreopoulos W.B."/>
            <person name="Clum A."/>
            <person name="Lindquist E."/>
            <person name="Daum C."/>
            <person name="Ramamoorthy G.K."/>
            <person name="Gryganskyi A."/>
            <person name="Culley D."/>
            <person name="Magnuson J.K."/>
            <person name="James T.Y."/>
            <person name="O'Malley M.A."/>
            <person name="Stajich J.E."/>
            <person name="Spatafora J.W."/>
            <person name="Visel A."/>
            <person name="Grigoriev I.V."/>
        </authorList>
    </citation>
    <scope>NUCLEOTIDE SEQUENCE [LARGE SCALE GENOMIC DNA]</scope>
    <source>
        <strain evidence="3 4">NRRL 2496</strain>
    </source>
</reference>
<proteinExistence type="inferred from homology"/>
<feature type="signal peptide" evidence="2">
    <location>
        <begin position="1"/>
        <end position="19"/>
    </location>
</feature>
<dbReference type="SUPFAM" id="SSF51004">
    <property type="entry name" value="C-terminal (heme d1) domain of cytochrome cd1-nitrite reductase"/>
    <property type="match status" value="1"/>
</dbReference>
<dbReference type="InterPro" id="IPR015943">
    <property type="entry name" value="WD40/YVTN_repeat-like_dom_sf"/>
</dbReference>
<dbReference type="EMBL" id="MCGN01000002">
    <property type="protein sequence ID" value="ORZ01443.1"/>
    <property type="molecule type" value="Genomic_DNA"/>
</dbReference>
<dbReference type="InterPro" id="IPR011048">
    <property type="entry name" value="Haem_d1_sf"/>
</dbReference>
<dbReference type="InterPro" id="IPR019405">
    <property type="entry name" value="Lactonase_7-beta_prop"/>
</dbReference>
<sequence length="349" mass="38161">MKILRGLLVAIIFTVVVTCASESFDSIVIYVSGYTTPKGGGEGIYRYTFDRGRLRNGELIATGLYNPSWIVMQDNATIHAVSEIAQGRVTTLERRPARWMVKHEASSGGDGPVHLAPQPHSHSLWVANYASGTTAAIDLQNYSTTVYPPPVPATYGVPGRQASAHAHVMVFLDDNSVATCDLVADQVYIRDITTNTIVHSYTFKNGTGPRHLVATADHIYVDSELTSQVFVLSKDLKELKQSIDCLPPGFDGIDTSGEIALHRGFLYVSLRGYNGIAIFRVGEDGLLTLVGHDPSGGRTPRHFSLHGDHMIVANQDSHNLVVFKVLPSGRIKQLHSVHHPEPTCVQWDI</sequence>
<keyword evidence="4" id="KW-1185">Reference proteome</keyword>
<dbReference type="OrthoDB" id="9972196at2759"/>
<dbReference type="Pfam" id="PF10282">
    <property type="entry name" value="Lactonase"/>
    <property type="match status" value="1"/>
</dbReference>
<dbReference type="PANTHER" id="PTHR30344:SF1">
    <property type="entry name" value="6-PHOSPHOGLUCONOLACTONASE"/>
    <property type="match status" value="1"/>
</dbReference>
<dbReference type="AlphaFoldDB" id="A0A1X2HPX8"/>
<dbReference type="PANTHER" id="PTHR30344">
    <property type="entry name" value="6-PHOSPHOGLUCONOLACTONASE-RELATED"/>
    <property type="match status" value="1"/>
</dbReference>
<dbReference type="InterPro" id="IPR050282">
    <property type="entry name" value="Cycloisomerase_2"/>
</dbReference>
<dbReference type="Proteomes" id="UP000242180">
    <property type="component" value="Unassembled WGS sequence"/>
</dbReference>
<evidence type="ECO:0000256" key="1">
    <source>
        <dbReference type="ARBA" id="ARBA00005564"/>
    </source>
</evidence>
<evidence type="ECO:0000313" key="4">
    <source>
        <dbReference type="Proteomes" id="UP000242180"/>
    </source>
</evidence>
<dbReference type="STRING" id="13706.A0A1X2HPX8"/>
<evidence type="ECO:0000313" key="3">
    <source>
        <dbReference type="EMBL" id="ORZ01443.1"/>
    </source>
</evidence>
<keyword evidence="2" id="KW-0732">Signal</keyword>
<dbReference type="Gene3D" id="2.130.10.10">
    <property type="entry name" value="YVTN repeat-like/Quinoprotein amine dehydrogenase"/>
    <property type="match status" value="1"/>
</dbReference>
<comment type="similarity">
    <text evidence="1">Belongs to the cycloisomerase 2 family.</text>
</comment>
<organism evidence="3 4">
    <name type="scientific">Syncephalastrum racemosum</name>
    <name type="common">Filamentous fungus</name>
    <dbReference type="NCBI Taxonomy" id="13706"/>
    <lineage>
        <taxon>Eukaryota</taxon>
        <taxon>Fungi</taxon>
        <taxon>Fungi incertae sedis</taxon>
        <taxon>Mucoromycota</taxon>
        <taxon>Mucoromycotina</taxon>
        <taxon>Mucoromycetes</taxon>
        <taxon>Mucorales</taxon>
        <taxon>Syncephalastraceae</taxon>
        <taxon>Syncephalastrum</taxon>
    </lineage>
</organism>
<evidence type="ECO:0000256" key="2">
    <source>
        <dbReference type="SAM" id="SignalP"/>
    </source>
</evidence>
<dbReference type="GO" id="GO:0017057">
    <property type="term" value="F:6-phosphogluconolactonase activity"/>
    <property type="evidence" value="ECO:0007669"/>
    <property type="project" value="TreeGrafter"/>
</dbReference>
<accession>A0A1X2HPX8</accession>
<protein>
    <submittedName>
        <fullName evidence="3">Lactonase, 7-bladed beta-propeller-domain-containing protein</fullName>
    </submittedName>
</protein>
<dbReference type="InParanoid" id="A0A1X2HPX8"/>
<comment type="caution">
    <text evidence="3">The sequence shown here is derived from an EMBL/GenBank/DDBJ whole genome shotgun (WGS) entry which is preliminary data.</text>
</comment>
<name>A0A1X2HPX8_SYNRA</name>